<dbReference type="GO" id="GO:0003935">
    <property type="term" value="F:GTP cyclohydrolase II activity"/>
    <property type="evidence" value="ECO:0007669"/>
    <property type="project" value="TreeGrafter"/>
</dbReference>
<keyword evidence="8 11" id="KW-0460">Magnesium</keyword>
<comment type="similarity">
    <text evidence="11 12">Belongs to the DHBP synthase family.</text>
</comment>
<evidence type="ECO:0000256" key="1">
    <source>
        <dbReference type="ARBA" id="ARBA00000141"/>
    </source>
</evidence>
<evidence type="ECO:0000256" key="10">
    <source>
        <dbReference type="ARBA" id="ARBA00023239"/>
    </source>
</evidence>
<evidence type="ECO:0000256" key="9">
    <source>
        <dbReference type="ARBA" id="ARBA00023211"/>
    </source>
</evidence>
<keyword evidence="7 11" id="KW-0479">Metal-binding</keyword>
<dbReference type="Gene3D" id="3.90.870.10">
    <property type="entry name" value="DHBP synthase"/>
    <property type="match status" value="1"/>
</dbReference>
<feature type="site" description="Essential for catalytic activity" evidence="11">
    <location>
        <position position="162"/>
    </location>
</feature>
<evidence type="ECO:0000256" key="8">
    <source>
        <dbReference type="ARBA" id="ARBA00022842"/>
    </source>
</evidence>
<comment type="cofactor">
    <cofactor evidence="2">
        <name>Mn(2+)</name>
        <dbReference type="ChEBI" id="CHEBI:29035"/>
    </cofactor>
</comment>
<evidence type="ECO:0000313" key="14">
    <source>
        <dbReference type="Proteomes" id="UP000257143"/>
    </source>
</evidence>
<sequence>MVDTIEEAIIDLRDGKPIIVVDDENRENEGDFIALSEKATPEVINFMITHGKGLVCVPIEADHAKNIGLTMMVDKSTDPLGTAFTVSVDHIDTTTGISALERSRTVQALANPAAKITDFKQPGHMFPLIAKDGGVLTRPGHTEAAVDLAKLSDSFPSGVICEIIKEDGKMARLPELKMMAKDLGLKIITIADLIVYRKKKENEATLNA</sequence>
<dbReference type="Pfam" id="PF00926">
    <property type="entry name" value="DHBP_synthase"/>
    <property type="match status" value="1"/>
</dbReference>
<comment type="cofactor">
    <cofactor evidence="11 12">
        <name>Mg(2+)</name>
        <dbReference type="ChEBI" id="CHEBI:18420"/>
    </cofactor>
    <cofactor evidence="11 12">
        <name>Mn(2+)</name>
        <dbReference type="ChEBI" id="CHEBI:29035"/>
    </cofactor>
    <text evidence="11 12">Binds 2 divalent metal cations per subunit. Magnesium or manganese.</text>
</comment>
<comment type="catalytic activity">
    <reaction evidence="1 11 12">
        <text>D-ribulose 5-phosphate = (2S)-2-hydroxy-3-oxobutyl phosphate + formate + H(+)</text>
        <dbReference type="Rhea" id="RHEA:18457"/>
        <dbReference type="ChEBI" id="CHEBI:15378"/>
        <dbReference type="ChEBI" id="CHEBI:15740"/>
        <dbReference type="ChEBI" id="CHEBI:58121"/>
        <dbReference type="ChEBI" id="CHEBI:58830"/>
        <dbReference type="EC" id="4.1.99.12"/>
    </reaction>
</comment>
<protein>
    <recommendedName>
        <fullName evidence="11 12">3,4-dihydroxy-2-butanone 4-phosphate synthase</fullName>
        <shortName evidence="11 12">DHBP synthase</shortName>
        <ecNumber evidence="11 12">4.1.99.12</ecNumber>
    </recommendedName>
</protein>
<dbReference type="OrthoDB" id="9793111at2"/>
<comment type="caution">
    <text evidence="13">The sequence shown here is derived from an EMBL/GenBank/DDBJ whole genome shotgun (WGS) entry which is preliminary data.</text>
</comment>
<dbReference type="GO" id="GO:0005829">
    <property type="term" value="C:cytosol"/>
    <property type="evidence" value="ECO:0007669"/>
    <property type="project" value="TreeGrafter"/>
</dbReference>
<dbReference type="PANTHER" id="PTHR21327:SF18">
    <property type="entry name" value="3,4-DIHYDROXY-2-BUTANONE 4-PHOSPHATE SYNTHASE"/>
    <property type="match status" value="1"/>
</dbReference>
<dbReference type="AlphaFoldDB" id="A0A3D8PW21"/>
<dbReference type="GO" id="GO:0009231">
    <property type="term" value="P:riboflavin biosynthetic process"/>
    <property type="evidence" value="ECO:0007669"/>
    <property type="project" value="UniProtKB-UniRule"/>
</dbReference>
<comment type="function">
    <text evidence="3 11 12">Catalyzes the conversion of D-ribulose 5-phosphate to formate and 3,4-dihydroxy-2-butanone 4-phosphate.</text>
</comment>
<evidence type="ECO:0000256" key="12">
    <source>
        <dbReference type="RuleBase" id="RU003843"/>
    </source>
</evidence>
<dbReference type="EMBL" id="PIOC01000010">
    <property type="protein sequence ID" value="RDW20326.1"/>
    <property type="molecule type" value="Genomic_DNA"/>
</dbReference>
<dbReference type="GO" id="GO:0008686">
    <property type="term" value="F:3,4-dihydroxy-2-butanone-4-phosphate synthase activity"/>
    <property type="evidence" value="ECO:0007669"/>
    <property type="project" value="UniProtKB-UniRule"/>
</dbReference>
<evidence type="ECO:0000256" key="11">
    <source>
        <dbReference type="HAMAP-Rule" id="MF_00180"/>
    </source>
</evidence>
<evidence type="ECO:0000256" key="7">
    <source>
        <dbReference type="ARBA" id="ARBA00022723"/>
    </source>
</evidence>
<comment type="subunit">
    <text evidence="11 12">Homodimer.</text>
</comment>
<accession>A0A3D8PW21</accession>
<feature type="binding site" evidence="11">
    <location>
        <position position="27"/>
    </location>
    <ligand>
        <name>Mg(2+)</name>
        <dbReference type="ChEBI" id="CHEBI:18420"/>
        <label>2</label>
    </ligand>
</feature>
<keyword evidence="6 11" id="KW-0686">Riboflavin biosynthesis</keyword>
<feature type="binding site" evidence="11">
    <location>
        <position position="27"/>
    </location>
    <ligand>
        <name>Mg(2+)</name>
        <dbReference type="ChEBI" id="CHEBI:18420"/>
        <label>1</label>
    </ligand>
</feature>
<dbReference type="HAMAP" id="MF_00180">
    <property type="entry name" value="RibB"/>
    <property type="match status" value="1"/>
</dbReference>
<dbReference type="PANTHER" id="PTHR21327">
    <property type="entry name" value="GTP CYCLOHYDROLASE II-RELATED"/>
    <property type="match status" value="1"/>
</dbReference>
<keyword evidence="14" id="KW-1185">Reference proteome</keyword>
<evidence type="ECO:0000313" key="13">
    <source>
        <dbReference type="EMBL" id="RDW20326.1"/>
    </source>
</evidence>
<evidence type="ECO:0000256" key="5">
    <source>
        <dbReference type="ARBA" id="ARBA00005520"/>
    </source>
</evidence>
<feature type="binding site" evidence="11">
    <location>
        <position position="141"/>
    </location>
    <ligand>
        <name>Mg(2+)</name>
        <dbReference type="ChEBI" id="CHEBI:18420"/>
        <label>2</label>
    </ligand>
</feature>
<dbReference type="GO" id="GO:0000287">
    <property type="term" value="F:magnesium ion binding"/>
    <property type="evidence" value="ECO:0007669"/>
    <property type="project" value="UniProtKB-UniRule"/>
</dbReference>
<dbReference type="FunFam" id="3.90.870.10:FF:000001">
    <property type="entry name" value="Riboflavin biosynthesis protein RibBA"/>
    <property type="match status" value="1"/>
</dbReference>
<feature type="binding site" evidence="11">
    <location>
        <position position="31"/>
    </location>
    <ligand>
        <name>D-ribulose 5-phosphate</name>
        <dbReference type="ChEBI" id="CHEBI:58121"/>
    </ligand>
</feature>
<comment type="pathway">
    <text evidence="4 11 12">Cofactor biosynthesis; riboflavin biosynthesis; 2-hydroxy-3-oxobutyl phosphate from D-ribulose 5-phosphate: step 1/1.</text>
</comment>
<comment type="similarity">
    <text evidence="5">In the N-terminal section; belongs to the DHBP synthase family.</text>
</comment>
<keyword evidence="10 11" id="KW-0456">Lyase</keyword>
<name>A0A3D8PW21_9BACI</name>
<dbReference type="NCBIfam" id="TIGR00506">
    <property type="entry name" value="ribB"/>
    <property type="match status" value="1"/>
</dbReference>
<dbReference type="GO" id="GO:0030145">
    <property type="term" value="F:manganese ion binding"/>
    <property type="evidence" value="ECO:0007669"/>
    <property type="project" value="UniProtKB-UniRule"/>
</dbReference>
<dbReference type="SUPFAM" id="SSF55821">
    <property type="entry name" value="YrdC/RibB"/>
    <property type="match status" value="1"/>
</dbReference>
<dbReference type="UniPathway" id="UPA00275">
    <property type="reaction ID" value="UER00399"/>
</dbReference>
<feature type="binding site" evidence="11">
    <location>
        <begin position="26"/>
        <end position="27"/>
    </location>
    <ligand>
        <name>D-ribulose 5-phosphate</name>
        <dbReference type="ChEBI" id="CHEBI:58121"/>
    </ligand>
</feature>
<dbReference type="EC" id="4.1.99.12" evidence="11 12"/>
<dbReference type="InterPro" id="IPR000422">
    <property type="entry name" value="DHBP_synthase_RibB"/>
</dbReference>
<evidence type="ECO:0000256" key="3">
    <source>
        <dbReference type="ARBA" id="ARBA00002284"/>
    </source>
</evidence>
<proteinExistence type="inferred from homology"/>
<evidence type="ECO:0000256" key="2">
    <source>
        <dbReference type="ARBA" id="ARBA00001936"/>
    </source>
</evidence>
<feature type="binding site" evidence="11">
    <location>
        <begin position="138"/>
        <end position="142"/>
    </location>
    <ligand>
        <name>D-ribulose 5-phosphate</name>
        <dbReference type="ChEBI" id="CHEBI:58121"/>
    </ligand>
</feature>
<keyword evidence="9 11" id="KW-0464">Manganese</keyword>
<reference evidence="14" key="1">
    <citation type="submission" date="2017-11" db="EMBL/GenBank/DDBJ databases">
        <authorList>
            <person name="Zhu W."/>
        </authorList>
    </citation>
    <scope>NUCLEOTIDE SEQUENCE [LARGE SCALE GENOMIC DNA]</scope>
    <source>
        <strain evidence="14">CAU 1183</strain>
    </source>
</reference>
<gene>
    <name evidence="11 13" type="primary">ribB</name>
    <name evidence="13" type="ORF">CWR48_06470</name>
</gene>
<organism evidence="13 14">
    <name type="scientific">Oceanobacillus arenosus</name>
    <dbReference type="NCBI Taxonomy" id="1229153"/>
    <lineage>
        <taxon>Bacteria</taxon>
        <taxon>Bacillati</taxon>
        <taxon>Bacillota</taxon>
        <taxon>Bacilli</taxon>
        <taxon>Bacillales</taxon>
        <taxon>Bacillaceae</taxon>
        <taxon>Oceanobacillus</taxon>
    </lineage>
</organism>
<feature type="site" description="Essential for catalytic activity" evidence="11">
    <location>
        <position position="124"/>
    </location>
</feature>
<evidence type="ECO:0000256" key="4">
    <source>
        <dbReference type="ARBA" id="ARBA00004904"/>
    </source>
</evidence>
<dbReference type="InterPro" id="IPR017945">
    <property type="entry name" value="DHBP_synth_RibB-like_a/b_dom"/>
</dbReference>
<evidence type="ECO:0000256" key="6">
    <source>
        <dbReference type="ARBA" id="ARBA00022619"/>
    </source>
</evidence>
<dbReference type="Proteomes" id="UP000257143">
    <property type="component" value="Unassembled WGS sequence"/>
</dbReference>